<gene>
    <name evidence="1" type="ORF">EHS25_004833</name>
</gene>
<dbReference type="OrthoDB" id="5835829at2759"/>
<name>A0A427Y2Y0_9TREE</name>
<keyword evidence="2" id="KW-1185">Reference proteome</keyword>
<dbReference type="AlphaFoldDB" id="A0A427Y2Y0"/>
<protein>
    <submittedName>
        <fullName evidence="1">Uncharacterized protein</fullName>
    </submittedName>
</protein>
<comment type="caution">
    <text evidence="1">The sequence shown here is derived from an EMBL/GenBank/DDBJ whole genome shotgun (WGS) entry which is preliminary data.</text>
</comment>
<evidence type="ECO:0000313" key="1">
    <source>
        <dbReference type="EMBL" id="RSH85437.1"/>
    </source>
</evidence>
<dbReference type="EMBL" id="RSCD01000020">
    <property type="protein sequence ID" value="RSH85437.1"/>
    <property type="molecule type" value="Genomic_DNA"/>
</dbReference>
<proteinExistence type="predicted"/>
<accession>A0A427Y2Y0</accession>
<dbReference type="Proteomes" id="UP000279259">
    <property type="component" value="Unassembled WGS sequence"/>
</dbReference>
<evidence type="ECO:0000313" key="2">
    <source>
        <dbReference type="Proteomes" id="UP000279259"/>
    </source>
</evidence>
<reference evidence="1 2" key="1">
    <citation type="submission" date="2018-11" db="EMBL/GenBank/DDBJ databases">
        <title>Genome sequence of Saitozyma podzolica DSM 27192.</title>
        <authorList>
            <person name="Aliyu H."/>
            <person name="Gorte O."/>
            <person name="Ochsenreither K."/>
        </authorList>
    </citation>
    <scope>NUCLEOTIDE SEQUENCE [LARGE SCALE GENOMIC DNA]</scope>
    <source>
        <strain evidence="1 2">DSM 27192</strain>
    </source>
</reference>
<organism evidence="1 2">
    <name type="scientific">Saitozyma podzolica</name>
    <dbReference type="NCBI Taxonomy" id="1890683"/>
    <lineage>
        <taxon>Eukaryota</taxon>
        <taxon>Fungi</taxon>
        <taxon>Dikarya</taxon>
        <taxon>Basidiomycota</taxon>
        <taxon>Agaricomycotina</taxon>
        <taxon>Tremellomycetes</taxon>
        <taxon>Tremellales</taxon>
        <taxon>Trimorphomycetaceae</taxon>
        <taxon>Saitozyma</taxon>
    </lineage>
</organism>
<sequence>MSEAERYRSQIPIASQLHALGLGRGLIQHRKGFSVGREVAHLREVVQGTKGALLAELSEAVKSVKGQEGDHIRAKLGKSKLFTKAESIVSFFFDAI</sequence>